<evidence type="ECO:0000313" key="3">
    <source>
        <dbReference type="Proteomes" id="UP000053958"/>
    </source>
</evidence>
<dbReference type="InterPro" id="IPR013108">
    <property type="entry name" value="Amidohydro_3"/>
</dbReference>
<dbReference type="Gene3D" id="3.20.20.140">
    <property type="entry name" value="Metal-dependent hydrolases"/>
    <property type="match status" value="1"/>
</dbReference>
<dbReference type="GeneID" id="25314270"/>
<name>A0A0F4Z2C4_RASE3</name>
<comment type="caution">
    <text evidence="2">The sequence shown here is derived from an EMBL/GenBank/DDBJ whole genome shotgun (WGS) entry which is preliminary data.</text>
</comment>
<dbReference type="InterPro" id="IPR033932">
    <property type="entry name" value="YtcJ-like"/>
</dbReference>
<proteinExistence type="predicted"/>
<dbReference type="STRING" id="1408163.A0A0F4Z2C4"/>
<sequence>MEPSFARYLGALPRISFPTWGSDSATSTTIFFNGRFFTGDSSDGSSTECMIVENDTIAHVGSSTDEAVQHAKANGAVLQDLQQKYVLPGFIDGHMHLLLLGQSLQKLDLGGCRDLAEIRARIKDYAGQHPQAPRILCKGWMQHMTGGEALATMLDDLDPRPIFIDSKDLLSTWCNSAALRELGVEDMADPAGGTIHRDANGKASGLLSEAAVLSLVWPHIARVASMEDKLDALRAALAAYTASGYTGIVEMAMGENAWEALLLLREQEGGKLPVRVAAHWLIVPSPDEASNLAQVDKAIALHKQFNLDTSPDFRIAGIKVICDGVIDSCTAALLEPYSSNGVSCEPLWTAEMLAPVVHRANQAGLQCALHAIGDKTVRTALDVLEKHGTPSRRNRIEHLEMTTPEDAQRLGKLGITASVQPVRADPAILRAWPTLLGAERCRRAFAYKEFLDGGATLALGSDSPSAPWAPLPNVYIATTRRSAREPETVTKVNEHFALPLVSAMTAATAGAAYSCFADGLTGRLKKGLRADFVVVDMEWSPDRLLQARVLQTWFDGRRVFAAEEN</sequence>
<dbReference type="RefSeq" id="XP_013330650.1">
    <property type="nucleotide sequence ID" value="XM_013475196.1"/>
</dbReference>
<feature type="domain" description="Amidohydrolase 3" evidence="1">
    <location>
        <begin position="79"/>
        <end position="560"/>
    </location>
</feature>
<dbReference type="PANTHER" id="PTHR22642">
    <property type="entry name" value="IMIDAZOLONEPROPIONASE"/>
    <property type="match status" value="1"/>
</dbReference>
<evidence type="ECO:0000259" key="1">
    <source>
        <dbReference type="Pfam" id="PF07969"/>
    </source>
</evidence>
<gene>
    <name evidence="2" type="ORF">T310_1919</name>
</gene>
<dbReference type="SUPFAM" id="SSF51338">
    <property type="entry name" value="Composite domain of metallo-dependent hydrolases"/>
    <property type="match status" value="1"/>
</dbReference>
<dbReference type="InterPro" id="IPR011059">
    <property type="entry name" value="Metal-dep_hydrolase_composite"/>
</dbReference>
<dbReference type="EMBL" id="LASV01000076">
    <property type="protein sequence ID" value="KKA24038.1"/>
    <property type="molecule type" value="Genomic_DNA"/>
</dbReference>
<dbReference type="GO" id="GO:0016810">
    <property type="term" value="F:hydrolase activity, acting on carbon-nitrogen (but not peptide) bonds"/>
    <property type="evidence" value="ECO:0007669"/>
    <property type="project" value="InterPro"/>
</dbReference>
<accession>A0A0F4Z2C4</accession>
<protein>
    <recommendedName>
        <fullName evidence="1">Amidohydrolase 3 domain-containing protein</fullName>
    </recommendedName>
</protein>
<dbReference type="CDD" id="cd01300">
    <property type="entry name" value="YtcJ_like"/>
    <property type="match status" value="1"/>
</dbReference>
<dbReference type="OrthoDB" id="3501663at2759"/>
<keyword evidence="3" id="KW-1185">Reference proteome</keyword>
<dbReference type="InterPro" id="IPR032466">
    <property type="entry name" value="Metal_Hydrolase"/>
</dbReference>
<dbReference type="PANTHER" id="PTHR22642:SF20">
    <property type="entry name" value="AMIDOHYDROLASE 3 DOMAIN-CONTAINING PROTEIN"/>
    <property type="match status" value="1"/>
</dbReference>
<dbReference type="Proteomes" id="UP000053958">
    <property type="component" value="Unassembled WGS sequence"/>
</dbReference>
<dbReference type="AlphaFoldDB" id="A0A0F4Z2C4"/>
<dbReference type="SUPFAM" id="SSF51556">
    <property type="entry name" value="Metallo-dependent hydrolases"/>
    <property type="match status" value="1"/>
</dbReference>
<dbReference type="Pfam" id="PF07969">
    <property type="entry name" value="Amidohydro_3"/>
    <property type="match status" value="1"/>
</dbReference>
<organism evidence="2 3">
    <name type="scientific">Rasamsonia emersonii (strain ATCC 16479 / CBS 393.64 / IMI 116815)</name>
    <dbReference type="NCBI Taxonomy" id="1408163"/>
    <lineage>
        <taxon>Eukaryota</taxon>
        <taxon>Fungi</taxon>
        <taxon>Dikarya</taxon>
        <taxon>Ascomycota</taxon>
        <taxon>Pezizomycotina</taxon>
        <taxon>Eurotiomycetes</taxon>
        <taxon>Eurotiomycetidae</taxon>
        <taxon>Eurotiales</taxon>
        <taxon>Trichocomaceae</taxon>
        <taxon>Rasamsonia</taxon>
    </lineage>
</organism>
<dbReference type="Gene3D" id="3.10.310.70">
    <property type="match status" value="1"/>
</dbReference>
<dbReference type="Gene3D" id="2.30.40.10">
    <property type="entry name" value="Urease, subunit C, domain 1"/>
    <property type="match status" value="1"/>
</dbReference>
<evidence type="ECO:0000313" key="2">
    <source>
        <dbReference type="EMBL" id="KKA24038.1"/>
    </source>
</evidence>
<reference evidence="2 3" key="1">
    <citation type="submission" date="2015-04" db="EMBL/GenBank/DDBJ databases">
        <authorList>
            <person name="Heijne W.H."/>
            <person name="Fedorova N.D."/>
            <person name="Nierman W.C."/>
            <person name="Vollebregt A.W."/>
            <person name="Zhao Z."/>
            <person name="Wu L."/>
            <person name="Kumar M."/>
            <person name="Stam H."/>
            <person name="van den Berg M.A."/>
            <person name="Pel H.J."/>
        </authorList>
    </citation>
    <scope>NUCLEOTIDE SEQUENCE [LARGE SCALE GENOMIC DNA]</scope>
    <source>
        <strain evidence="2 3">CBS 393.64</strain>
    </source>
</reference>